<reference evidence="2 3" key="1">
    <citation type="journal article" date="2014" name="Int. J. Syst. Evol. Microbiol.">
        <title>Complete genome sequence of Corynebacterium casei LMG S-19264T (=DSM 44701T), isolated from a smear-ripened cheese.</title>
        <authorList>
            <consortium name="US DOE Joint Genome Institute (JGI-PGF)"/>
            <person name="Walter F."/>
            <person name="Albersmeier A."/>
            <person name="Kalinowski J."/>
            <person name="Ruckert C."/>
        </authorList>
    </citation>
    <scope>NUCLEOTIDE SEQUENCE [LARGE SCALE GENOMIC DNA]</scope>
    <source>
        <strain evidence="2 3">JCM 4205</strain>
    </source>
</reference>
<evidence type="ECO:0000313" key="3">
    <source>
        <dbReference type="Proteomes" id="UP000642014"/>
    </source>
</evidence>
<gene>
    <name evidence="2" type="ORF">GCM10010497_59950</name>
</gene>
<dbReference type="Proteomes" id="UP000642014">
    <property type="component" value="Unassembled WGS sequence"/>
</dbReference>
<dbReference type="GeneID" id="95452327"/>
<organism evidence="2 3">
    <name type="scientific">Streptomyces cinereoruber</name>
    <dbReference type="NCBI Taxonomy" id="67260"/>
    <lineage>
        <taxon>Bacteria</taxon>
        <taxon>Bacillati</taxon>
        <taxon>Actinomycetota</taxon>
        <taxon>Actinomycetes</taxon>
        <taxon>Kitasatosporales</taxon>
        <taxon>Streptomycetaceae</taxon>
        <taxon>Streptomyces</taxon>
    </lineage>
</organism>
<sequence>MRNMLSYLAASLPASVSAPARLLALQCALRSDPLGHTDVPAGLTRGMALGCIAALRQELQAARWLRPTADDAWDRAARLTDPLSGLPGAKARSQAADWALRVARGRSLIGMTAGTRLTALVLLAHTRPHSNDSAADAHHVARMCGASLPQLIEEVRRLAEHQLLAAWVLDAVTDDLSWKLPDLPHAPRRP</sequence>
<dbReference type="AlphaFoldDB" id="A0AAV4KQS4"/>
<evidence type="ECO:0000256" key="1">
    <source>
        <dbReference type="SAM" id="SignalP"/>
    </source>
</evidence>
<comment type="caution">
    <text evidence="2">The sequence shown here is derived from an EMBL/GenBank/DDBJ whole genome shotgun (WGS) entry which is preliminary data.</text>
</comment>
<feature type="signal peptide" evidence="1">
    <location>
        <begin position="1"/>
        <end position="20"/>
    </location>
</feature>
<dbReference type="RefSeq" id="WP_152369399.1">
    <property type="nucleotide sequence ID" value="NZ_BMSJ01000014.1"/>
</dbReference>
<evidence type="ECO:0000313" key="2">
    <source>
        <dbReference type="EMBL" id="GGR48444.1"/>
    </source>
</evidence>
<name>A0AAV4KQS4_9ACTN</name>
<protein>
    <recommendedName>
        <fullName evidence="4">GPP34 family phosphoprotein</fullName>
    </recommendedName>
</protein>
<evidence type="ECO:0008006" key="4">
    <source>
        <dbReference type="Google" id="ProtNLM"/>
    </source>
</evidence>
<feature type="chain" id="PRO_5043506585" description="GPP34 family phosphoprotein" evidence="1">
    <location>
        <begin position="21"/>
        <end position="190"/>
    </location>
</feature>
<dbReference type="EMBL" id="BMSJ01000014">
    <property type="protein sequence ID" value="GGR48444.1"/>
    <property type="molecule type" value="Genomic_DNA"/>
</dbReference>
<accession>A0AAV4KQS4</accession>
<keyword evidence="1" id="KW-0732">Signal</keyword>
<proteinExistence type="predicted"/>